<dbReference type="InterPro" id="IPR050808">
    <property type="entry name" value="Phage_Integrase"/>
</dbReference>
<dbReference type="Pfam" id="PF26003">
    <property type="entry name" value="Integrase_N_phage"/>
    <property type="match status" value="1"/>
</dbReference>
<sequence length="391" mass="43662">MAAGRQIRLPSGVRINNGAYQVRYLGPDGKRHSKTFTHLEDAKYWHAVERRMIDQGEWTPPAMRERKKSAAALTVSEWAEQRIHAWSTRSRSPIVGSTVEDYRRAFRLRIEAALGDVPVSLLTPAKVRSWHEGLPDTPTINGKSYDLLKHLMNDAINDELIATNPCRIVGAGKPRAKGAAEALSAQEVGPYLDAVEKYYRPALAVAVLGGLRSGEIRGLRRRDLDMEEGSVRIAGAIRREQVAEGEYKRTYTDTKTPAGRRVVYLPATVLDYLGPWLETRAFEPDDLLFPARRTRKTMNETVLASAHRRAAKIIGRPTLTLHNLRATAATLAKQAGMTDREVQRRFGHTTAAMANLYQVPELQRDKSGAAMIDSLLNTHPIHTPKRDHTNG</sequence>
<accession>A0A3M0G920</accession>
<feature type="domain" description="Tyr recombinase" evidence="5">
    <location>
        <begin position="178"/>
        <end position="373"/>
    </location>
</feature>
<dbReference type="InterPro" id="IPR002104">
    <property type="entry name" value="Integrase_catalytic"/>
</dbReference>
<dbReference type="AlphaFoldDB" id="A0A3M0G920"/>
<name>A0A3M0G920_9ACTN</name>
<dbReference type="GO" id="GO:0006310">
    <property type="term" value="P:DNA recombination"/>
    <property type="evidence" value="ECO:0007669"/>
    <property type="project" value="UniProtKB-KW"/>
</dbReference>
<dbReference type="InterPro" id="IPR010998">
    <property type="entry name" value="Integrase_recombinase_N"/>
</dbReference>
<dbReference type="Gene3D" id="1.10.443.10">
    <property type="entry name" value="Intergrase catalytic core"/>
    <property type="match status" value="1"/>
</dbReference>
<dbReference type="PROSITE" id="PS51898">
    <property type="entry name" value="TYR_RECOMBINASE"/>
    <property type="match status" value="1"/>
</dbReference>
<dbReference type="SUPFAM" id="SSF56349">
    <property type="entry name" value="DNA breaking-rejoining enzymes"/>
    <property type="match status" value="1"/>
</dbReference>
<keyword evidence="3" id="KW-0238">DNA-binding</keyword>
<dbReference type="Gene3D" id="1.10.150.130">
    <property type="match status" value="1"/>
</dbReference>
<dbReference type="Proteomes" id="UP000275256">
    <property type="component" value="Unassembled WGS sequence"/>
</dbReference>
<dbReference type="InterPro" id="IPR011010">
    <property type="entry name" value="DNA_brk_join_enz"/>
</dbReference>
<dbReference type="GO" id="GO:0015074">
    <property type="term" value="P:DNA integration"/>
    <property type="evidence" value="ECO:0007669"/>
    <property type="project" value="UniProtKB-KW"/>
</dbReference>
<dbReference type="PANTHER" id="PTHR30629">
    <property type="entry name" value="PROPHAGE INTEGRASE"/>
    <property type="match status" value="1"/>
</dbReference>
<evidence type="ECO:0000256" key="4">
    <source>
        <dbReference type="ARBA" id="ARBA00023172"/>
    </source>
</evidence>
<proteinExistence type="inferred from homology"/>
<dbReference type="OrthoDB" id="1822491at2"/>
<dbReference type="PANTHER" id="PTHR30629:SF2">
    <property type="entry name" value="PROPHAGE INTEGRASE INTS-RELATED"/>
    <property type="match status" value="1"/>
</dbReference>
<keyword evidence="2" id="KW-0229">DNA integration</keyword>
<dbReference type="EMBL" id="REFW01000001">
    <property type="protein sequence ID" value="RMB61444.1"/>
    <property type="molecule type" value="Genomic_DNA"/>
</dbReference>
<gene>
    <name evidence="6" type="ORF">EAX62_01965</name>
</gene>
<dbReference type="InterPro" id="IPR058717">
    <property type="entry name" value="Phage_L5_Integrase_N"/>
</dbReference>
<comment type="caution">
    <text evidence="6">The sequence shown here is derived from an EMBL/GenBank/DDBJ whole genome shotgun (WGS) entry which is preliminary data.</text>
</comment>
<evidence type="ECO:0000256" key="3">
    <source>
        <dbReference type="ARBA" id="ARBA00023125"/>
    </source>
</evidence>
<dbReference type="InterPro" id="IPR013762">
    <property type="entry name" value="Integrase-like_cat_sf"/>
</dbReference>
<dbReference type="CDD" id="cd01189">
    <property type="entry name" value="INT_ICEBs1_C_like"/>
    <property type="match status" value="1"/>
</dbReference>
<evidence type="ECO:0000259" key="5">
    <source>
        <dbReference type="PROSITE" id="PS51898"/>
    </source>
</evidence>
<reference evidence="6 7" key="1">
    <citation type="submission" date="2018-10" db="EMBL/GenBank/DDBJ databases">
        <title>Tessaracoccus antarcticuss sp. nov., isolated from sediment.</title>
        <authorList>
            <person name="Zhou L.Y."/>
            <person name="Du Z.J."/>
        </authorList>
    </citation>
    <scope>NUCLEOTIDE SEQUENCE [LARGE SCALE GENOMIC DNA]</scope>
    <source>
        <strain evidence="6 7">JDX10</strain>
    </source>
</reference>
<keyword evidence="4" id="KW-0233">DNA recombination</keyword>
<dbReference type="GO" id="GO:0003677">
    <property type="term" value="F:DNA binding"/>
    <property type="evidence" value="ECO:0007669"/>
    <property type="project" value="UniProtKB-KW"/>
</dbReference>
<evidence type="ECO:0000313" key="6">
    <source>
        <dbReference type="EMBL" id="RMB61444.1"/>
    </source>
</evidence>
<keyword evidence="7" id="KW-1185">Reference proteome</keyword>
<organism evidence="6 7">
    <name type="scientific">Tessaracoccus antarcticus</name>
    <dbReference type="NCBI Taxonomy" id="2479848"/>
    <lineage>
        <taxon>Bacteria</taxon>
        <taxon>Bacillati</taxon>
        <taxon>Actinomycetota</taxon>
        <taxon>Actinomycetes</taxon>
        <taxon>Propionibacteriales</taxon>
        <taxon>Propionibacteriaceae</taxon>
        <taxon>Tessaracoccus</taxon>
    </lineage>
</organism>
<protein>
    <submittedName>
        <fullName evidence="6">Site-specific integrase</fullName>
    </submittedName>
</protein>
<dbReference type="Pfam" id="PF00589">
    <property type="entry name" value="Phage_integrase"/>
    <property type="match status" value="1"/>
</dbReference>
<evidence type="ECO:0000256" key="2">
    <source>
        <dbReference type="ARBA" id="ARBA00022908"/>
    </source>
</evidence>
<evidence type="ECO:0000313" key="7">
    <source>
        <dbReference type="Proteomes" id="UP000275256"/>
    </source>
</evidence>
<dbReference type="RefSeq" id="WP_121899991.1">
    <property type="nucleotide sequence ID" value="NZ_REFW01000001.1"/>
</dbReference>
<comment type="similarity">
    <text evidence="1">Belongs to the 'phage' integrase family.</text>
</comment>
<evidence type="ECO:0000256" key="1">
    <source>
        <dbReference type="ARBA" id="ARBA00008857"/>
    </source>
</evidence>